<dbReference type="Pfam" id="PF04188">
    <property type="entry name" value="Mannosyl_trans2"/>
    <property type="match status" value="1"/>
</dbReference>
<feature type="transmembrane region" description="Helical" evidence="12">
    <location>
        <begin position="436"/>
        <end position="454"/>
    </location>
</feature>
<comment type="caution">
    <text evidence="12">Lacks conserved residue(s) required for the propagation of feature annotation.</text>
</comment>
<evidence type="ECO:0000256" key="6">
    <source>
        <dbReference type="ARBA" id="ARBA00022676"/>
    </source>
</evidence>
<evidence type="ECO:0000256" key="5">
    <source>
        <dbReference type="ARBA" id="ARBA00022502"/>
    </source>
</evidence>
<feature type="transmembrane region" description="Helical" evidence="12">
    <location>
        <begin position="12"/>
        <end position="34"/>
    </location>
</feature>
<dbReference type="GO" id="GO:0005789">
    <property type="term" value="C:endoplasmic reticulum membrane"/>
    <property type="evidence" value="ECO:0007669"/>
    <property type="project" value="UniProtKB-SubCell"/>
</dbReference>
<keyword evidence="6 12" id="KW-0328">Glycosyltransferase</keyword>
<evidence type="ECO:0000256" key="1">
    <source>
        <dbReference type="ARBA" id="ARBA00004477"/>
    </source>
</evidence>
<feature type="transmembrane region" description="Helical" evidence="12">
    <location>
        <begin position="317"/>
        <end position="338"/>
    </location>
</feature>
<dbReference type="PANTHER" id="PTHR12468:SF2">
    <property type="entry name" value="GPI MANNOSYLTRANSFERASE 2"/>
    <property type="match status" value="1"/>
</dbReference>
<feature type="transmembrane region" description="Helical" evidence="12">
    <location>
        <begin position="112"/>
        <end position="131"/>
    </location>
</feature>
<evidence type="ECO:0000256" key="9">
    <source>
        <dbReference type="ARBA" id="ARBA00022824"/>
    </source>
</evidence>
<organism evidence="14 15">
    <name type="scientific">Colletotrichum kahawae</name>
    <name type="common">Coffee berry disease fungus</name>
    <dbReference type="NCBI Taxonomy" id="34407"/>
    <lineage>
        <taxon>Eukaryota</taxon>
        <taxon>Fungi</taxon>
        <taxon>Dikarya</taxon>
        <taxon>Ascomycota</taxon>
        <taxon>Pezizomycotina</taxon>
        <taxon>Sordariomycetes</taxon>
        <taxon>Hypocreomycetidae</taxon>
        <taxon>Glomerellales</taxon>
        <taxon>Glomerellaceae</taxon>
        <taxon>Colletotrichum</taxon>
        <taxon>Colletotrichum gloeosporioides species complex</taxon>
    </lineage>
</organism>
<evidence type="ECO:0000256" key="11">
    <source>
        <dbReference type="ARBA" id="ARBA00023136"/>
    </source>
</evidence>
<keyword evidence="5 12" id="KW-0337">GPI-anchor biosynthesis</keyword>
<feature type="transmembrane region" description="Helical" evidence="12">
    <location>
        <begin position="380"/>
        <end position="398"/>
    </location>
</feature>
<dbReference type="GO" id="GO:0031501">
    <property type="term" value="C:mannosyltransferase complex"/>
    <property type="evidence" value="ECO:0007669"/>
    <property type="project" value="TreeGrafter"/>
</dbReference>
<name>A0AAD9YRD6_COLKA</name>
<keyword evidence="9 12" id="KW-0256">Endoplasmic reticulum</keyword>
<sequence length="457" mass="48362">MLARHASHPYQTLIAAFLAWKGLLLAIAAGSAVAPSYDTSTTLMLNRSESDLSLVTRLTRWDAIYFTQSAKRGYVYEQEWAFNAVLPYLASTLAGAARRLGLDDDGSGSLEAAFGIVTSHVTHLLAVLTLYSLTLRLFNRKPLAFLSALLHILSPAGLFLSAPYAEAPFAFLTFLGYNILASASAQNRGSLPWSAAQITAGAAFGLATACRSNGLLNGIPFAAECIIILHGLLTNTASPITPASVTASPAALLAPGLGGVLVALGSVVPQYLAWVRYCSGASEARAWCGRTVPGIYSFVQEHYWGVGFLRYWTPGNIPLFALAAPVLGLLIASGLDVLQRPSGLGRSPTAEKGGTTGKRQSQSQAAVTGGAMTVMGTREIVVLSLAASQVLLAVLAITTYHVQIITRIASGYAVWYWWIADSLLDTQKAALGRKVVTFFVMYGTIQGALFASFLPPA</sequence>
<evidence type="ECO:0000256" key="8">
    <source>
        <dbReference type="ARBA" id="ARBA00022692"/>
    </source>
</evidence>
<evidence type="ECO:0000256" key="2">
    <source>
        <dbReference type="ARBA" id="ARBA00004687"/>
    </source>
</evidence>
<keyword evidence="10 12" id="KW-1133">Transmembrane helix</keyword>
<comment type="caution">
    <text evidence="14">The sequence shown here is derived from an EMBL/GenBank/DDBJ whole genome shotgun (WGS) entry which is preliminary data.</text>
</comment>
<dbReference type="EMBL" id="VYYT01000056">
    <property type="protein sequence ID" value="KAK2773517.1"/>
    <property type="molecule type" value="Genomic_DNA"/>
</dbReference>
<dbReference type="PANTHER" id="PTHR12468">
    <property type="entry name" value="GPI MANNOSYLTRANSFERASE 2"/>
    <property type="match status" value="1"/>
</dbReference>
<keyword evidence="11 12" id="KW-0472">Membrane</keyword>
<comment type="pathway">
    <text evidence="2 12">Glycolipid biosynthesis; glycosylphosphatidylinositol-anchor biosynthesis.</text>
</comment>
<evidence type="ECO:0000256" key="12">
    <source>
        <dbReference type="RuleBase" id="RU363112"/>
    </source>
</evidence>
<dbReference type="GO" id="GO:0006506">
    <property type="term" value="P:GPI anchor biosynthetic process"/>
    <property type="evidence" value="ECO:0007669"/>
    <property type="project" value="UniProtKB-KW"/>
</dbReference>
<feature type="transmembrane region" description="Helical" evidence="12">
    <location>
        <begin position="143"/>
        <end position="161"/>
    </location>
</feature>
<evidence type="ECO:0000256" key="10">
    <source>
        <dbReference type="ARBA" id="ARBA00022989"/>
    </source>
</evidence>
<evidence type="ECO:0000256" key="3">
    <source>
        <dbReference type="ARBA" id="ARBA00008698"/>
    </source>
</evidence>
<protein>
    <recommendedName>
        <fullName evidence="4 12">GPI mannosyltransferase 2</fullName>
        <ecNumber evidence="12">2.4.1.-</ecNumber>
    </recommendedName>
</protein>
<dbReference type="AlphaFoldDB" id="A0AAD9YRD6"/>
<feature type="region of interest" description="Disordered" evidence="13">
    <location>
        <begin position="344"/>
        <end position="364"/>
    </location>
</feature>
<proteinExistence type="inferred from homology"/>
<keyword evidence="15" id="KW-1185">Reference proteome</keyword>
<evidence type="ECO:0000256" key="13">
    <source>
        <dbReference type="SAM" id="MobiDB-lite"/>
    </source>
</evidence>
<evidence type="ECO:0000313" key="14">
    <source>
        <dbReference type="EMBL" id="KAK2773517.1"/>
    </source>
</evidence>
<evidence type="ECO:0000256" key="7">
    <source>
        <dbReference type="ARBA" id="ARBA00022679"/>
    </source>
</evidence>
<keyword evidence="8 12" id="KW-0812">Transmembrane</keyword>
<dbReference type="GO" id="GO:0004376">
    <property type="term" value="F:GPI mannosyltransferase activity"/>
    <property type="evidence" value="ECO:0007669"/>
    <property type="project" value="InterPro"/>
</dbReference>
<reference evidence="14" key="1">
    <citation type="submission" date="2023-02" db="EMBL/GenBank/DDBJ databases">
        <title>Colletotrichum kahawae CIFC_Que2 genome sequencing and assembly.</title>
        <authorList>
            <person name="Baroncelli R."/>
        </authorList>
    </citation>
    <scope>NUCLEOTIDE SEQUENCE</scope>
    <source>
        <strain evidence="14">CIFC_Que2</strain>
    </source>
</reference>
<feature type="transmembrane region" description="Helical" evidence="12">
    <location>
        <begin position="245"/>
        <end position="267"/>
    </location>
</feature>
<evidence type="ECO:0000313" key="15">
    <source>
        <dbReference type="Proteomes" id="UP001281614"/>
    </source>
</evidence>
<comment type="function">
    <text evidence="12">Mannosyltransferase involved in glycosylphosphatidylinositol-anchor biosynthesis.</text>
</comment>
<gene>
    <name evidence="14" type="ORF">CKAH01_13557</name>
</gene>
<comment type="similarity">
    <text evidence="3 12">Belongs to the PIGV family.</text>
</comment>
<dbReference type="Proteomes" id="UP001281614">
    <property type="component" value="Unassembled WGS sequence"/>
</dbReference>
<comment type="subcellular location">
    <subcellularLocation>
        <location evidence="1 12">Endoplasmic reticulum membrane</location>
        <topology evidence="1 12">Multi-pass membrane protein</topology>
    </subcellularLocation>
</comment>
<evidence type="ECO:0000256" key="4">
    <source>
        <dbReference type="ARBA" id="ARBA00013795"/>
    </source>
</evidence>
<accession>A0AAD9YRD6</accession>
<dbReference type="EC" id="2.4.1.-" evidence="12"/>
<dbReference type="InterPro" id="IPR007315">
    <property type="entry name" value="PIG-V/Gpi18"/>
</dbReference>
<keyword evidence="7 12" id="KW-0808">Transferase</keyword>
<dbReference type="GO" id="GO:0000009">
    <property type="term" value="F:alpha-1,6-mannosyltransferase activity"/>
    <property type="evidence" value="ECO:0007669"/>
    <property type="project" value="InterPro"/>
</dbReference>